<accession>A0ACA9SRX9</accession>
<feature type="non-terminal residue" evidence="1">
    <location>
        <position position="1"/>
    </location>
</feature>
<proteinExistence type="predicted"/>
<evidence type="ECO:0000313" key="2">
    <source>
        <dbReference type="Proteomes" id="UP000789920"/>
    </source>
</evidence>
<sequence>SLYKTLVYFSILEPNQIPIRTELTKSDEWIQCTLTEFEKGQYMLTPTLEVKKKKIVETIKTKLTQHNRKRKCVSKEEKEEKEVNGVNSELNEVNSEVNGVSSAS</sequence>
<dbReference type="Proteomes" id="UP000789920">
    <property type="component" value="Unassembled WGS sequence"/>
</dbReference>
<comment type="caution">
    <text evidence="1">The sequence shown here is derived from an EMBL/GenBank/DDBJ whole genome shotgun (WGS) entry which is preliminary data.</text>
</comment>
<feature type="non-terminal residue" evidence="1">
    <location>
        <position position="104"/>
    </location>
</feature>
<keyword evidence="2" id="KW-1185">Reference proteome</keyword>
<name>A0ACA9SRX9_9GLOM</name>
<reference evidence="1" key="1">
    <citation type="submission" date="2021-06" db="EMBL/GenBank/DDBJ databases">
        <authorList>
            <person name="Kallberg Y."/>
            <person name="Tangrot J."/>
            <person name="Rosling A."/>
        </authorList>
    </citation>
    <scope>NUCLEOTIDE SEQUENCE</scope>
    <source>
        <strain evidence="1">MA461A</strain>
    </source>
</reference>
<dbReference type="EMBL" id="CAJVQC010155099">
    <property type="protein sequence ID" value="CAG8847269.1"/>
    <property type="molecule type" value="Genomic_DNA"/>
</dbReference>
<evidence type="ECO:0000313" key="1">
    <source>
        <dbReference type="EMBL" id="CAG8847269.1"/>
    </source>
</evidence>
<gene>
    <name evidence="1" type="ORF">RPERSI_LOCUS34553</name>
</gene>
<protein>
    <submittedName>
        <fullName evidence="1">12509_t:CDS:1</fullName>
    </submittedName>
</protein>
<organism evidence="1 2">
    <name type="scientific">Racocetra persica</name>
    <dbReference type="NCBI Taxonomy" id="160502"/>
    <lineage>
        <taxon>Eukaryota</taxon>
        <taxon>Fungi</taxon>
        <taxon>Fungi incertae sedis</taxon>
        <taxon>Mucoromycota</taxon>
        <taxon>Glomeromycotina</taxon>
        <taxon>Glomeromycetes</taxon>
        <taxon>Diversisporales</taxon>
        <taxon>Gigasporaceae</taxon>
        <taxon>Racocetra</taxon>
    </lineage>
</organism>